<dbReference type="UniPathway" id="UPA00275">
    <property type="reaction ID" value="UER00401"/>
</dbReference>
<dbReference type="GO" id="GO:0008703">
    <property type="term" value="F:5-amino-6-(5-phosphoribosylamino)uracil reductase activity"/>
    <property type="evidence" value="ECO:0007669"/>
    <property type="project" value="UniProtKB-EC"/>
</dbReference>
<dbReference type="InterPro" id="IPR050765">
    <property type="entry name" value="Riboflavin_Biosynth_HTPR"/>
</dbReference>
<feature type="binding site" evidence="14">
    <location>
        <position position="151"/>
    </location>
    <ligand>
        <name>NADP(+)</name>
        <dbReference type="ChEBI" id="CHEBI:58349"/>
    </ligand>
</feature>
<feature type="domain" description="CMP/dCMP-type deaminase" evidence="16">
    <location>
        <begin position="1"/>
        <end position="118"/>
    </location>
</feature>
<dbReference type="NCBIfam" id="TIGR00326">
    <property type="entry name" value="eubact_ribD"/>
    <property type="match status" value="1"/>
</dbReference>
<evidence type="ECO:0000256" key="13">
    <source>
        <dbReference type="PIRSR" id="PIRSR006769-1"/>
    </source>
</evidence>
<comment type="pathway">
    <text evidence="3 12">Cofactor biosynthesis; riboflavin biosynthesis; 5-amino-6-(D-ribitylamino)uracil from GTP: step 3/4.</text>
</comment>
<feature type="binding site" evidence="15">
    <location>
        <position position="70"/>
    </location>
    <ligand>
        <name>Zn(2+)</name>
        <dbReference type="ChEBI" id="CHEBI:29105"/>
        <note>catalytic</note>
    </ligand>
</feature>
<evidence type="ECO:0000256" key="5">
    <source>
        <dbReference type="ARBA" id="ARBA00007417"/>
    </source>
</evidence>
<evidence type="ECO:0000256" key="1">
    <source>
        <dbReference type="ARBA" id="ARBA00002151"/>
    </source>
</evidence>
<sequence>MDEATRAIGLSDPNPRVGCVIVGMDGATILGKGYTQRAGGAHAEVMALRDAQAKGHDVRCSTAYVTLEPCAHFGRTPPCCDALVAAGLGRVHIAVQDPNPAVQGQGAARLRAAGIRVEWAPEDIERECRGLNIGFLSRMERGRPWVRMKMAVTLDGYSALTDGRSQWITSPDARQDGHHWRSRSGAILTGIGTVLRDDPAMTARLEGHKCEQPLRCVVDARLEMPLDSKLLKQAGPVRIYTACGDRERRRVLKDRGVSLVDVPTDGKARLDLPSVLADIGNLAVNELHVEAGARLSGALFQTGMVDELLIYMAPRLLSKGAGLLALPVPTTLDEAPHLRFESLAMIGTDARLQLRVVPAPPGTPYPGVGPC</sequence>
<dbReference type="Gene3D" id="3.40.430.10">
    <property type="entry name" value="Dihydrofolate Reductase, subunit A"/>
    <property type="match status" value="1"/>
</dbReference>
<name>A0A840L4R4_9BURK</name>
<feature type="binding site" evidence="14">
    <location>
        <position position="204"/>
    </location>
    <ligand>
        <name>substrate</name>
    </ligand>
</feature>
<dbReference type="GO" id="GO:0009231">
    <property type="term" value="P:riboflavin biosynthetic process"/>
    <property type="evidence" value="ECO:0007669"/>
    <property type="project" value="UniProtKB-UniPathway"/>
</dbReference>
<dbReference type="Pfam" id="PF00383">
    <property type="entry name" value="dCMP_cyt_deam_1"/>
    <property type="match status" value="1"/>
</dbReference>
<comment type="catalytic activity">
    <reaction evidence="12">
        <text>2,5-diamino-6-hydroxy-4-(5-phosphoribosylamino)-pyrimidine + H2O + H(+) = 5-amino-6-(5-phospho-D-ribosylamino)uracil + NH4(+)</text>
        <dbReference type="Rhea" id="RHEA:21868"/>
        <dbReference type="ChEBI" id="CHEBI:15377"/>
        <dbReference type="ChEBI" id="CHEBI:15378"/>
        <dbReference type="ChEBI" id="CHEBI:28938"/>
        <dbReference type="ChEBI" id="CHEBI:58453"/>
        <dbReference type="ChEBI" id="CHEBI:58614"/>
        <dbReference type="EC" id="3.5.4.26"/>
    </reaction>
</comment>
<dbReference type="EMBL" id="JACHLP010000003">
    <property type="protein sequence ID" value="MBB4843200.1"/>
    <property type="molecule type" value="Genomic_DNA"/>
</dbReference>
<evidence type="ECO:0000256" key="12">
    <source>
        <dbReference type="PIRNR" id="PIRNR006769"/>
    </source>
</evidence>
<evidence type="ECO:0000313" key="17">
    <source>
        <dbReference type="EMBL" id="MBB4843200.1"/>
    </source>
</evidence>
<dbReference type="SUPFAM" id="SSF53927">
    <property type="entry name" value="Cytidine deaminase-like"/>
    <property type="match status" value="1"/>
</dbReference>
<evidence type="ECO:0000256" key="3">
    <source>
        <dbReference type="ARBA" id="ARBA00004910"/>
    </source>
</evidence>
<dbReference type="EC" id="1.1.1.193" evidence="12"/>
<comment type="similarity">
    <text evidence="4 12">In the N-terminal section; belongs to the cytidine and deoxycytidylate deaminase family.</text>
</comment>
<evidence type="ECO:0000256" key="14">
    <source>
        <dbReference type="PIRSR" id="PIRSR006769-2"/>
    </source>
</evidence>
<evidence type="ECO:0000256" key="8">
    <source>
        <dbReference type="ARBA" id="ARBA00022833"/>
    </source>
</evidence>
<dbReference type="InterPro" id="IPR004794">
    <property type="entry name" value="Eubact_RibD"/>
</dbReference>
<comment type="catalytic activity">
    <reaction evidence="12">
        <text>5-amino-6-(5-phospho-D-ribitylamino)uracil + NADP(+) = 5-amino-6-(5-phospho-D-ribosylamino)uracil + NADPH + H(+)</text>
        <dbReference type="Rhea" id="RHEA:17845"/>
        <dbReference type="ChEBI" id="CHEBI:15378"/>
        <dbReference type="ChEBI" id="CHEBI:57783"/>
        <dbReference type="ChEBI" id="CHEBI:58349"/>
        <dbReference type="ChEBI" id="CHEBI:58421"/>
        <dbReference type="ChEBI" id="CHEBI:58453"/>
        <dbReference type="EC" id="1.1.1.193"/>
    </reaction>
</comment>
<feature type="binding site" evidence="15">
    <location>
        <position position="42"/>
    </location>
    <ligand>
        <name>Zn(2+)</name>
        <dbReference type="ChEBI" id="CHEBI:29105"/>
        <note>catalytic</note>
    </ligand>
</feature>
<keyword evidence="6 12" id="KW-0686">Riboflavin biosynthesis</keyword>
<keyword evidence="7 12" id="KW-0479">Metal-binding</keyword>
<dbReference type="EC" id="3.5.4.26" evidence="12"/>
<dbReference type="AlphaFoldDB" id="A0A840L4R4"/>
<keyword evidence="8 12" id="KW-0862">Zinc</keyword>
<evidence type="ECO:0000259" key="16">
    <source>
        <dbReference type="PROSITE" id="PS51747"/>
    </source>
</evidence>
<comment type="function">
    <text evidence="1 12">Converts 2,5-diamino-6-(ribosylamino)-4(3h)-pyrimidinone 5'-phosphate into 5-amino-6-(ribosylamino)-2,4(1h,3h)-pyrimidinedione 5'-phosphate.</text>
</comment>
<comment type="similarity">
    <text evidence="5 12">In the C-terminal section; belongs to the HTP reductase family.</text>
</comment>
<reference evidence="17 18" key="1">
    <citation type="submission" date="2020-08" db="EMBL/GenBank/DDBJ databases">
        <title>Functional genomics of gut bacteria from endangered species of beetles.</title>
        <authorList>
            <person name="Carlos-Shanley C."/>
        </authorList>
    </citation>
    <scope>NUCLEOTIDE SEQUENCE [LARGE SCALE GENOMIC DNA]</scope>
    <source>
        <strain evidence="17 18">S00239</strain>
    </source>
</reference>
<dbReference type="InterPro" id="IPR002125">
    <property type="entry name" value="CMP_dCMP_dom"/>
</dbReference>
<organism evidence="17 18">
    <name type="scientific">Roseateles oligotrophus</name>
    <dbReference type="NCBI Taxonomy" id="1769250"/>
    <lineage>
        <taxon>Bacteria</taxon>
        <taxon>Pseudomonadati</taxon>
        <taxon>Pseudomonadota</taxon>
        <taxon>Betaproteobacteria</taxon>
        <taxon>Burkholderiales</taxon>
        <taxon>Sphaerotilaceae</taxon>
        <taxon>Roseateles</taxon>
    </lineage>
</organism>
<evidence type="ECO:0000256" key="11">
    <source>
        <dbReference type="ARBA" id="ARBA00023268"/>
    </source>
</evidence>
<dbReference type="PIRSF" id="PIRSF006769">
    <property type="entry name" value="RibD"/>
    <property type="match status" value="1"/>
</dbReference>
<dbReference type="Gene3D" id="3.40.140.10">
    <property type="entry name" value="Cytidine Deaminase, domain 2"/>
    <property type="match status" value="1"/>
</dbReference>
<dbReference type="GO" id="GO:0008270">
    <property type="term" value="F:zinc ion binding"/>
    <property type="evidence" value="ECO:0007669"/>
    <property type="project" value="InterPro"/>
</dbReference>
<feature type="binding site" evidence="14">
    <location>
        <position position="193"/>
    </location>
    <ligand>
        <name>NADP(+)</name>
        <dbReference type="ChEBI" id="CHEBI:58349"/>
    </ligand>
</feature>
<proteinExistence type="inferred from homology"/>
<evidence type="ECO:0000256" key="6">
    <source>
        <dbReference type="ARBA" id="ARBA00022619"/>
    </source>
</evidence>
<dbReference type="CDD" id="cd01284">
    <property type="entry name" value="Riboflavin_deaminase-reductase"/>
    <property type="match status" value="1"/>
</dbReference>
<dbReference type="PROSITE" id="PS51747">
    <property type="entry name" value="CYT_DCMP_DEAMINASES_2"/>
    <property type="match status" value="1"/>
</dbReference>
<dbReference type="InterPro" id="IPR002734">
    <property type="entry name" value="RibDG_C"/>
</dbReference>
<keyword evidence="12 17" id="KW-0378">Hydrolase</keyword>
<feature type="binding site" evidence="14">
    <location>
        <position position="167"/>
    </location>
    <ligand>
        <name>substrate</name>
    </ligand>
</feature>
<evidence type="ECO:0000256" key="7">
    <source>
        <dbReference type="ARBA" id="ARBA00022723"/>
    </source>
</evidence>
<dbReference type="NCBIfam" id="TIGR00227">
    <property type="entry name" value="ribD_Cterm"/>
    <property type="match status" value="1"/>
</dbReference>
<keyword evidence="10 12" id="KW-0560">Oxidoreductase</keyword>
<dbReference type="InterPro" id="IPR016192">
    <property type="entry name" value="APOBEC/CMP_deaminase_Zn-bd"/>
</dbReference>
<feature type="binding site" evidence="14">
    <location>
        <position position="290"/>
    </location>
    <ligand>
        <name>substrate</name>
    </ligand>
</feature>
<dbReference type="Pfam" id="PF01872">
    <property type="entry name" value="RibD_C"/>
    <property type="match status" value="1"/>
</dbReference>
<feature type="active site" description="Proton donor" evidence="13">
    <location>
        <position position="44"/>
    </location>
</feature>
<keyword evidence="18" id="KW-1185">Reference proteome</keyword>
<evidence type="ECO:0000256" key="9">
    <source>
        <dbReference type="ARBA" id="ARBA00022857"/>
    </source>
</evidence>
<evidence type="ECO:0000256" key="4">
    <source>
        <dbReference type="ARBA" id="ARBA00005259"/>
    </source>
</evidence>
<dbReference type="SUPFAM" id="SSF53597">
    <property type="entry name" value="Dihydrofolate reductase-like"/>
    <property type="match status" value="1"/>
</dbReference>
<evidence type="ECO:0000256" key="2">
    <source>
        <dbReference type="ARBA" id="ARBA00004882"/>
    </source>
</evidence>
<protein>
    <recommendedName>
        <fullName evidence="12">Riboflavin biosynthesis protein RibD</fullName>
    </recommendedName>
    <domain>
        <recommendedName>
            <fullName evidence="12">Diaminohydroxyphosphoribosylaminopyrimidine deaminase</fullName>
            <shortName evidence="12">DRAP deaminase</shortName>
            <ecNumber evidence="12">3.5.4.26</ecNumber>
        </recommendedName>
        <alternativeName>
            <fullName evidence="12">Riboflavin-specific deaminase</fullName>
        </alternativeName>
    </domain>
    <domain>
        <recommendedName>
            <fullName evidence="12">5-amino-6-(5-phosphoribosylamino)uracil reductase</fullName>
            <ecNumber evidence="12">1.1.1.193</ecNumber>
        </recommendedName>
        <alternativeName>
            <fullName evidence="12">HTP reductase</fullName>
        </alternativeName>
    </domain>
</protein>
<dbReference type="InterPro" id="IPR016193">
    <property type="entry name" value="Cytidine_deaminase-like"/>
</dbReference>
<comment type="pathway">
    <text evidence="2 12">Cofactor biosynthesis; riboflavin biosynthesis; 5-amino-6-(D-ribitylamino)uracil from GTP: step 2/4.</text>
</comment>
<keyword evidence="11" id="KW-0511">Multifunctional enzyme</keyword>
<evidence type="ECO:0000256" key="15">
    <source>
        <dbReference type="PIRSR" id="PIRSR006769-3"/>
    </source>
</evidence>
<comment type="caution">
    <text evidence="17">The sequence shown here is derived from an EMBL/GenBank/DDBJ whole genome shotgun (WGS) entry which is preliminary data.</text>
</comment>
<dbReference type="PROSITE" id="PS00903">
    <property type="entry name" value="CYT_DCMP_DEAMINASES_1"/>
    <property type="match status" value="1"/>
</dbReference>
<feature type="binding site" evidence="14">
    <location>
        <position position="181"/>
    </location>
    <ligand>
        <name>substrate</name>
    </ligand>
</feature>
<dbReference type="Proteomes" id="UP000562027">
    <property type="component" value="Unassembled WGS sequence"/>
</dbReference>
<accession>A0A840L4R4</accession>
<feature type="binding site" evidence="14">
    <location>
        <position position="197"/>
    </location>
    <ligand>
        <name>NADP(+)</name>
        <dbReference type="ChEBI" id="CHEBI:58349"/>
    </ligand>
</feature>
<dbReference type="PANTHER" id="PTHR38011">
    <property type="entry name" value="DIHYDROFOLATE REDUCTASE FAMILY PROTEIN (AFU_ORTHOLOGUE AFUA_8G06820)"/>
    <property type="match status" value="1"/>
</dbReference>
<evidence type="ECO:0000313" key="18">
    <source>
        <dbReference type="Proteomes" id="UP000562027"/>
    </source>
</evidence>
<dbReference type="InterPro" id="IPR011549">
    <property type="entry name" value="RibD_C"/>
</dbReference>
<dbReference type="InterPro" id="IPR024072">
    <property type="entry name" value="DHFR-like_dom_sf"/>
</dbReference>
<comment type="cofactor">
    <cofactor evidence="12 15">
        <name>Zn(2+)</name>
        <dbReference type="ChEBI" id="CHEBI:29105"/>
    </cofactor>
    <text evidence="12 15">Binds 1 zinc ion.</text>
</comment>
<feature type="binding site" evidence="14">
    <location>
        <begin position="292"/>
        <end position="298"/>
    </location>
    <ligand>
        <name>NADP(+)</name>
        <dbReference type="ChEBI" id="CHEBI:58349"/>
    </ligand>
</feature>
<dbReference type="GO" id="GO:0050661">
    <property type="term" value="F:NADP binding"/>
    <property type="evidence" value="ECO:0007669"/>
    <property type="project" value="InterPro"/>
</dbReference>
<dbReference type="PANTHER" id="PTHR38011:SF7">
    <property type="entry name" value="2,5-DIAMINO-6-RIBOSYLAMINO-4(3H)-PYRIMIDINONE 5'-PHOSPHATE REDUCTASE"/>
    <property type="match status" value="1"/>
</dbReference>
<dbReference type="GO" id="GO:0008835">
    <property type="term" value="F:diaminohydroxyphosphoribosylaminopyrimidine deaminase activity"/>
    <property type="evidence" value="ECO:0007669"/>
    <property type="project" value="UniProtKB-EC"/>
</dbReference>
<dbReference type="RefSeq" id="WP_246448292.1">
    <property type="nucleotide sequence ID" value="NZ_JACHLP010000003.1"/>
</dbReference>
<keyword evidence="9 12" id="KW-0521">NADP</keyword>
<gene>
    <name evidence="17" type="ORF">HNP55_001719</name>
</gene>
<feature type="binding site" evidence="14">
    <location>
        <position position="165"/>
    </location>
    <ligand>
        <name>substrate</name>
    </ligand>
</feature>
<evidence type="ECO:0000256" key="10">
    <source>
        <dbReference type="ARBA" id="ARBA00023002"/>
    </source>
</evidence>
<feature type="binding site" evidence="15">
    <location>
        <position position="79"/>
    </location>
    <ligand>
        <name>Zn(2+)</name>
        <dbReference type="ChEBI" id="CHEBI:29105"/>
        <note>catalytic</note>
    </ligand>
</feature>